<dbReference type="Proteomes" id="UP000323565">
    <property type="component" value="Chromosome"/>
</dbReference>
<feature type="domain" description="ABC transporter" evidence="5">
    <location>
        <begin position="2"/>
        <end position="229"/>
    </location>
</feature>
<organism evidence="6 7">
    <name type="scientific">Dermacoccus abyssi</name>
    <dbReference type="NCBI Taxonomy" id="322596"/>
    <lineage>
        <taxon>Bacteria</taxon>
        <taxon>Bacillati</taxon>
        <taxon>Actinomycetota</taxon>
        <taxon>Actinomycetes</taxon>
        <taxon>Micrococcales</taxon>
        <taxon>Dermacoccaceae</taxon>
        <taxon>Dermacoccus</taxon>
    </lineage>
</organism>
<keyword evidence="4 6" id="KW-0067">ATP-binding</keyword>
<name>A0ABX5Z5R1_9MICO</name>
<evidence type="ECO:0000256" key="1">
    <source>
        <dbReference type="ARBA" id="ARBA00005417"/>
    </source>
</evidence>
<gene>
    <name evidence="6" type="ORF">FV141_01065</name>
</gene>
<comment type="similarity">
    <text evidence="1">Belongs to the ABC transporter superfamily.</text>
</comment>
<dbReference type="InterPro" id="IPR003593">
    <property type="entry name" value="AAA+_ATPase"/>
</dbReference>
<dbReference type="GO" id="GO:0005524">
    <property type="term" value="F:ATP binding"/>
    <property type="evidence" value="ECO:0007669"/>
    <property type="project" value="UniProtKB-KW"/>
</dbReference>
<keyword evidence="3" id="KW-0547">Nucleotide-binding</keyword>
<evidence type="ECO:0000313" key="7">
    <source>
        <dbReference type="Proteomes" id="UP000323565"/>
    </source>
</evidence>
<dbReference type="PANTHER" id="PTHR43335">
    <property type="entry name" value="ABC TRANSPORTER, ATP-BINDING PROTEIN"/>
    <property type="match status" value="1"/>
</dbReference>
<dbReference type="Gene3D" id="3.40.50.300">
    <property type="entry name" value="P-loop containing nucleotide triphosphate hydrolases"/>
    <property type="match status" value="1"/>
</dbReference>
<evidence type="ECO:0000313" key="6">
    <source>
        <dbReference type="EMBL" id="QEH92285.1"/>
    </source>
</evidence>
<accession>A0ABX5Z5R1</accession>
<dbReference type="PROSITE" id="PS50893">
    <property type="entry name" value="ABC_TRANSPORTER_2"/>
    <property type="match status" value="1"/>
</dbReference>
<reference evidence="6 7" key="1">
    <citation type="submission" date="2019-08" db="EMBL/GenBank/DDBJ databases">
        <title>Dermacoccus abyssi strain HZAU 226, whole genome Nanopore sequencing project.</title>
        <authorList>
            <person name="Guo A."/>
            <person name="Zhang X."/>
            <person name="Ruan Y."/>
            <person name="Liu W."/>
            <person name="Chen Q."/>
            <person name="Gu L."/>
        </authorList>
    </citation>
    <scope>NUCLEOTIDE SEQUENCE [LARGE SCALE GENOMIC DNA]</scope>
    <source>
        <strain evidence="6 7">HZAU 226</strain>
    </source>
</reference>
<dbReference type="EMBL" id="CP043031">
    <property type="protein sequence ID" value="QEH92285.1"/>
    <property type="molecule type" value="Genomic_DNA"/>
</dbReference>
<evidence type="ECO:0000256" key="3">
    <source>
        <dbReference type="ARBA" id="ARBA00022741"/>
    </source>
</evidence>
<dbReference type="InterPro" id="IPR027417">
    <property type="entry name" value="P-loop_NTPase"/>
</dbReference>
<protein>
    <submittedName>
        <fullName evidence="6">ABC transporter ATP-binding protein</fullName>
    </submittedName>
</protein>
<sequence length="300" mass="32793">MFEAKGLSRTFGDKVAVRDVSFSVPDGRMTGFVGGNGAGKTTTMRMIMGVLEPSAGEALWNRQPITAANRRSIGYMPEERGLYPKQPLIDQLVYLAQLRGVKASVARTRGLELLDRFGLAGRSKDKLEALSLGNQQRVQIAASVITDPSALILDEPFSGLDPQAVDSMVDLLREFTARGVPVLFSSHQLDLVERLCDGLVILARGEVVAEGRADDLRRRGRIRHRLVLDTDAGWLRDVAASLGINVVDIDGPVAVLELPSEPERSAAAADAVLRRAMERGRVREFHELVPQLADIYREVA</sequence>
<evidence type="ECO:0000256" key="2">
    <source>
        <dbReference type="ARBA" id="ARBA00022448"/>
    </source>
</evidence>
<keyword evidence="7" id="KW-1185">Reference proteome</keyword>
<dbReference type="InterPro" id="IPR017871">
    <property type="entry name" value="ABC_transporter-like_CS"/>
</dbReference>
<dbReference type="SUPFAM" id="SSF52540">
    <property type="entry name" value="P-loop containing nucleoside triphosphate hydrolases"/>
    <property type="match status" value="1"/>
</dbReference>
<dbReference type="InterPro" id="IPR003439">
    <property type="entry name" value="ABC_transporter-like_ATP-bd"/>
</dbReference>
<dbReference type="Pfam" id="PF00005">
    <property type="entry name" value="ABC_tran"/>
    <property type="match status" value="1"/>
</dbReference>
<dbReference type="PANTHER" id="PTHR43335:SF4">
    <property type="entry name" value="ABC TRANSPORTER, ATP-BINDING PROTEIN"/>
    <property type="match status" value="1"/>
</dbReference>
<dbReference type="SMART" id="SM00382">
    <property type="entry name" value="AAA"/>
    <property type="match status" value="1"/>
</dbReference>
<proteinExistence type="inferred from homology"/>
<keyword evidence="2" id="KW-0813">Transport</keyword>
<evidence type="ECO:0000256" key="4">
    <source>
        <dbReference type="ARBA" id="ARBA00022840"/>
    </source>
</evidence>
<evidence type="ECO:0000259" key="5">
    <source>
        <dbReference type="PROSITE" id="PS50893"/>
    </source>
</evidence>
<dbReference type="PROSITE" id="PS00211">
    <property type="entry name" value="ABC_TRANSPORTER_1"/>
    <property type="match status" value="1"/>
</dbReference>